<evidence type="ECO:0000259" key="1">
    <source>
        <dbReference type="Pfam" id="PF00775"/>
    </source>
</evidence>
<evidence type="ECO:0000313" key="2">
    <source>
        <dbReference type="EMBL" id="MBW3468323.1"/>
    </source>
</evidence>
<reference evidence="2 3" key="1">
    <citation type="journal article" date="2020" name="Syst. Appl. Microbiol.">
        <title>Arthrospiribacter ruber gen. nov., sp. nov., a novel bacterium isolated from Arthrospira cultures.</title>
        <authorList>
            <person name="Waleron M."/>
            <person name="Misztak A."/>
            <person name="Waleron M.M."/>
            <person name="Furmaniak M."/>
            <person name="Mrozik A."/>
            <person name="Waleron K."/>
        </authorList>
    </citation>
    <scope>NUCLEOTIDE SEQUENCE [LARGE SCALE GENOMIC DNA]</scope>
    <source>
        <strain evidence="2 3">DPMB0001</strain>
    </source>
</reference>
<dbReference type="GO" id="GO:0051213">
    <property type="term" value="F:dioxygenase activity"/>
    <property type="evidence" value="ECO:0007669"/>
    <property type="project" value="UniProtKB-KW"/>
</dbReference>
<protein>
    <submittedName>
        <fullName evidence="2">Intradiol ring-cleavage dioxygenase</fullName>
    </submittedName>
</protein>
<dbReference type="InterPro" id="IPR050770">
    <property type="entry name" value="Intradiol_RC_Dioxygenase"/>
</dbReference>
<proteinExistence type="predicted"/>
<organism evidence="2 3">
    <name type="scientific">Arthrospiribacter ruber</name>
    <dbReference type="NCBI Taxonomy" id="2487934"/>
    <lineage>
        <taxon>Bacteria</taxon>
        <taxon>Pseudomonadati</taxon>
        <taxon>Bacteroidota</taxon>
        <taxon>Cytophagia</taxon>
        <taxon>Cytophagales</taxon>
        <taxon>Cyclobacteriaceae</taxon>
        <taxon>Arthrospiribacter</taxon>
    </lineage>
</organism>
<dbReference type="AlphaFoldDB" id="A0A951IZC8"/>
<dbReference type="PANTHER" id="PTHR33711:SF10">
    <property type="entry name" value="INTRADIOL RING-CLEAVAGE DIOXYGENASES DOMAIN-CONTAINING PROTEIN"/>
    <property type="match status" value="1"/>
</dbReference>
<dbReference type="RefSeq" id="WP_219289476.1">
    <property type="nucleotide sequence ID" value="NZ_RPHB01000005.1"/>
</dbReference>
<keyword evidence="2" id="KW-0560">Oxidoreductase</keyword>
<evidence type="ECO:0000313" key="3">
    <source>
        <dbReference type="Proteomes" id="UP000727490"/>
    </source>
</evidence>
<dbReference type="PROSITE" id="PS51257">
    <property type="entry name" value="PROKAR_LIPOPROTEIN"/>
    <property type="match status" value="1"/>
</dbReference>
<feature type="domain" description="Intradiol ring-cleavage dioxygenases" evidence="1">
    <location>
        <begin position="66"/>
        <end position="177"/>
    </location>
</feature>
<accession>A0A951IZC8</accession>
<name>A0A951IZC8_9BACT</name>
<sequence>MKKSMKLILLAIGIQIASGCFGQQKGEKSLDSRASTKVGGGCDGCEEMYYGMPEEMTAADTSLGWYDKGQKLLVTGTVFKLDGRTPAPGVILYYYQTDETGYYPKKEGLDKRVKNHGSIRGWIKTDEQGRYAIYTIRPAPYPDRSSPAHIHVLIKEPNIENEYFIDDFVFDDDPLVFAQKKKRPFENRGGSGILRPLLASDFQVAEHNIILGLNIPDYPKYLKAETESGLPVGETSPSFMPYHAWGPDKGTKTCPICKYGRYHGIIYFVGKHTDWEDIKNWLGFLEMQSIIRNQYLKAFFVYSSEKEKNPSEAKMELEKLGRELDIKNIALTFVPSFSDTTSEVNLYRINPHVENTFIIYRHRDIIEKFIDLTAGGDSFELISLTLDRTQSSYFDLKESWQD</sequence>
<dbReference type="EMBL" id="RPHB01000005">
    <property type="protein sequence ID" value="MBW3468323.1"/>
    <property type="molecule type" value="Genomic_DNA"/>
</dbReference>
<gene>
    <name evidence="2" type="ORF">EGN73_10945</name>
</gene>
<dbReference type="Pfam" id="PF00775">
    <property type="entry name" value="Dioxygenase_C"/>
    <property type="match status" value="1"/>
</dbReference>
<dbReference type="Proteomes" id="UP000727490">
    <property type="component" value="Unassembled WGS sequence"/>
</dbReference>
<dbReference type="GO" id="GO:0008199">
    <property type="term" value="F:ferric iron binding"/>
    <property type="evidence" value="ECO:0007669"/>
    <property type="project" value="InterPro"/>
</dbReference>
<dbReference type="InterPro" id="IPR000627">
    <property type="entry name" value="Intradiol_dOase_C"/>
</dbReference>
<keyword evidence="2" id="KW-0223">Dioxygenase</keyword>
<comment type="caution">
    <text evidence="2">The sequence shown here is derived from an EMBL/GenBank/DDBJ whole genome shotgun (WGS) entry which is preliminary data.</text>
</comment>
<keyword evidence="3" id="KW-1185">Reference proteome</keyword>
<dbReference type="PANTHER" id="PTHR33711">
    <property type="entry name" value="DIOXYGENASE, PUTATIVE (AFU_ORTHOLOGUE AFUA_2G02910)-RELATED"/>
    <property type="match status" value="1"/>
</dbReference>